<accession>A0A232LSU9</accession>
<comment type="caution">
    <text evidence="7">The sequence shown here is derived from an EMBL/GenBank/DDBJ whole genome shotgun (WGS) entry which is preliminary data.</text>
</comment>
<dbReference type="InterPro" id="IPR053187">
    <property type="entry name" value="Notoamide_regulator"/>
</dbReference>
<name>A0A232LSU9_9EURO</name>
<proteinExistence type="predicted"/>
<dbReference type="GO" id="GO:0003677">
    <property type="term" value="F:DNA binding"/>
    <property type="evidence" value="ECO:0007669"/>
    <property type="project" value="UniProtKB-KW"/>
</dbReference>
<keyword evidence="8" id="KW-1185">Reference proteome</keyword>
<dbReference type="SMART" id="SM00066">
    <property type="entry name" value="GAL4"/>
    <property type="match status" value="1"/>
</dbReference>
<evidence type="ECO:0000259" key="6">
    <source>
        <dbReference type="PROSITE" id="PS50048"/>
    </source>
</evidence>
<dbReference type="GO" id="GO:0008270">
    <property type="term" value="F:zinc ion binding"/>
    <property type="evidence" value="ECO:0007669"/>
    <property type="project" value="InterPro"/>
</dbReference>
<keyword evidence="1" id="KW-0805">Transcription regulation</keyword>
<dbReference type="PROSITE" id="PS00463">
    <property type="entry name" value="ZN2_CY6_FUNGAL_1"/>
    <property type="match status" value="1"/>
</dbReference>
<organism evidence="7 8">
    <name type="scientific">Elaphomyces granulatus</name>
    <dbReference type="NCBI Taxonomy" id="519963"/>
    <lineage>
        <taxon>Eukaryota</taxon>
        <taxon>Fungi</taxon>
        <taxon>Dikarya</taxon>
        <taxon>Ascomycota</taxon>
        <taxon>Pezizomycotina</taxon>
        <taxon>Eurotiomycetes</taxon>
        <taxon>Eurotiomycetidae</taxon>
        <taxon>Eurotiales</taxon>
        <taxon>Elaphomycetaceae</taxon>
        <taxon>Elaphomyces</taxon>
    </lineage>
</organism>
<evidence type="ECO:0000256" key="3">
    <source>
        <dbReference type="ARBA" id="ARBA00023163"/>
    </source>
</evidence>
<protein>
    <recommendedName>
        <fullName evidence="6">Zn(2)-C6 fungal-type domain-containing protein</fullName>
    </recommendedName>
</protein>
<dbReference type="InterPro" id="IPR036864">
    <property type="entry name" value="Zn2-C6_fun-type_DNA-bd_sf"/>
</dbReference>
<dbReference type="PANTHER" id="PTHR47256">
    <property type="entry name" value="ZN(II)2CYS6 TRANSCRIPTION FACTOR (EUROFUNG)-RELATED"/>
    <property type="match status" value="1"/>
</dbReference>
<evidence type="ECO:0000313" key="7">
    <source>
        <dbReference type="EMBL" id="OXV07154.1"/>
    </source>
</evidence>
<feature type="domain" description="Zn(2)-C6 fungal-type" evidence="6">
    <location>
        <begin position="45"/>
        <end position="74"/>
    </location>
</feature>
<evidence type="ECO:0000256" key="2">
    <source>
        <dbReference type="ARBA" id="ARBA00023125"/>
    </source>
</evidence>
<dbReference type="InterPro" id="IPR001138">
    <property type="entry name" value="Zn2Cys6_DnaBD"/>
</dbReference>
<evidence type="ECO:0000256" key="4">
    <source>
        <dbReference type="ARBA" id="ARBA00023242"/>
    </source>
</evidence>
<evidence type="ECO:0000256" key="5">
    <source>
        <dbReference type="SAM" id="MobiDB-lite"/>
    </source>
</evidence>
<dbReference type="GO" id="GO:0000981">
    <property type="term" value="F:DNA-binding transcription factor activity, RNA polymerase II-specific"/>
    <property type="evidence" value="ECO:0007669"/>
    <property type="project" value="InterPro"/>
</dbReference>
<dbReference type="PANTHER" id="PTHR47256:SF10">
    <property type="entry name" value="ZN(II)2CYS6 TRANSCRIPTION FACTOR (EUROFUNG)"/>
    <property type="match status" value="1"/>
</dbReference>
<dbReference type="Proteomes" id="UP000243515">
    <property type="component" value="Unassembled WGS sequence"/>
</dbReference>
<reference evidence="7 8" key="1">
    <citation type="journal article" date="2015" name="Environ. Microbiol.">
        <title>Metagenome sequence of Elaphomyces granulatus from sporocarp tissue reveals Ascomycota ectomycorrhizal fingerprints of genome expansion and a Proteobacteria-rich microbiome.</title>
        <authorList>
            <person name="Quandt C.A."/>
            <person name="Kohler A."/>
            <person name="Hesse C.N."/>
            <person name="Sharpton T.J."/>
            <person name="Martin F."/>
            <person name="Spatafora J.W."/>
        </authorList>
    </citation>
    <scope>NUCLEOTIDE SEQUENCE [LARGE SCALE GENOMIC DNA]</scope>
    <source>
        <strain evidence="7 8">OSC145934</strain>
    </source>
</reference>
<evidence type="ECO:0000256" key="1">
    <source>
        <dbReference type="ARBA" id="ARBA00023015"/>
    </source>
</evidence>
<dbReference type="Gene3D" id="4.10.240.10">
    <property type="entry name" value="Zn(2)-C6 fungal-type DNA-binding domain"/>
    <property type="match status" value="1"/>
</dbReference>
<dbReference type="OrthoDB" id="4356994at2759"/>
<dbReference type="AlphaFoldDB" id="A0A232LSU9"/>
<keyword evidence="4" id="KW-0539">Nucleus</keyword>
<dbReference type="Pfam" id="PF00172">
    <property type="entry name" value="Zn_clus"/>
    <property type="match status" value="1"/>
</dbReference>
<feature type="region of interest" description="Disordered" evidence="5">
    <location>
        <begin position="146"/>
        <end position="203"/>
    </location>
</feature>
<dbReference type="CDD" id="cd00067">
    <property type="entry name" value="GAL4"/>
    <property type="match status" value="1"/>
</dbReference>
<dbReference type="PROSITE" id="PS50048">
    <property type="entry name" value="ZN2_CY6_FUNGAL_2"/>
    <property type="match status" value="1"/>
</dbReference>
<keyword evidence="3" id="KW-0804">Transcription</keyword>
<evidence type="ECO:0000313" key="8">
    <source>
        <dbReference type="Proteomes" id="UP000243515"/>
    </source>
</evidence>
<dbReference type="EMBL" id="NPHW01005051">
    <property type="protein sequence ID" value="OXV07154.1"/>
    <property type="molecule type" value="Genomic_DNA"/>
</dbReference>
<feature type="compositionally biased region" description="Acidic residues" evidence="5">
    <location>
        <begin position="156"/>
        <end position="169"/>
    </location>
</feature>
<gene>
    <name evidence="7" type="ORF">Egran_05089</name>
</gene>
<keyword evidence="2" id="KW-0238">DNA-binding</keyword>
<feature type="region of interest" description="Disordered" evidence="5">
    <location>
        <begin position="1"/>
        <end position="21"/>
    </location>
</feature>
<dbReference type="SUPFAM" id="SSF57701">
    <property type="entry name" value="Zn2/Cys6 DNA-binding domain"/>
    <property type="match status" value="1"/>
</dbReference>
<sequence length="203" mass="22646">MAQPGHTSSHRPRRALAPRVASIPESLALGSGAAEEIKTKRASTACKECKRRRTRCSTGNPCSQCAAHGRECVYDEHADKRRKVAAKRTQEELEYYRDFVESLIDSIRYCEPGHIDQIINVIRSRATTDEILSVVKQSLNQVEIHKKDKTQGGEAEVGEGNEEMIESMEDPPQSPPASYGAYHPSKEAVNSPLTSIPQRLRYK</sequence>